<dbReference type="Pfam" id="PF01809">
    <property type="entry name" value="YidD"/>
    <property type="match status" value="1"/>
</dbReference>
<feature type="compositionally biased region" description="Gly residues" evidence="1">
    <location>
        <begin position="1"/>
        <end position="10"/>
    </location>
</feature>
<feature type="region of interest" description="Disordered" evidence="1">
    <location>
        <begin position="1"/>
        <end position="20"/>
    </location>
</feature>
<evidence type="ECO:0000313" key="2">
    <source>
        <dbReference type="EMBL" id="GIJ59926.1"/>
    </source>
</evidence>
<dbReference type="NCBIfam" id="TIGR00278">
    <property type="entry name" value="membrane protein insertion efficiency factor YidD"/>
    <property type="match status" value="1"/>
</dbReference>
<accession>A0A8J3Z9L4</accession>
<reference evidence="2" key="1">
    <citation type="submission" date="2021-01" db="EMBL/GenBank/DDBJ databases">
        <title>Whole genome shotgun sequence of Virgisporangium aurantiacum NBRC 16421.</title>
        <authorList>
            <person name="Komaki H."/>
            <person name="Tamura T."/>
        </authorList>
    </citation>
    <scope>NUCLEOTIDE SEQUENCE</scope>
    <source>
        <strain evidence="2">NBRC 16421</strain>
    </source>
</reference>
<dbReference type="Proteomes" id="UP000612585">
    <property type="component" value="Unassembled WGS sequence"/>
</dbReference>
<sequence length="160" mass="17883">MNPYGPGGGPNQQPPPRRRGWLRRNWPWYDRYCTARDMRRAQQGRRGRQRNDSDGCDPCDGCGCDLFHLSTFQVLLLAAPTRTPRRKVTVPARAGLGAIRGYQRWVSHRLPTDCPHTPSCSHYGSAVVRRYGLFQGARLAGGRIARCTSTVPRGTADPPP</sequence>
<dbReference type="SMART" id="SM01234">
    <property type="entry name" value="Haemolytic"/>
    <property type="match status" value="1"/>
</dbReference>
<dbReference type="InterPro" id="IPR002696">
    <property type="entry name" value="Membr_insert_effic_factor_YidD"/>
</dbReference>
<evidence type="ECO:0000256" key="1">
    <source>
        <dbReference type="SAM" id="MobiDB-lite"/>
    </source>
</evidence>
<name>A0A8J3Z9L4_9ACTN</name>
<gene>
    <name evidence="2" type="ORF">Vau01_074420</name>
</gene>
<keyword evidence="3" id="KW-1185">Reference proteome</keyword>
<evidence type="ECO:0000313" key="3">
    <source>
        <dbReference type="Proteomes" id="UP000612585"/>
    </source>
</evidence>
<dbReference type="RefSeq" id="WP_204003392.1">
    <property type="nucleotide sequence ID" value="NZ_BOPG01000049.1"/>
</dbReference>
<dbReference type="EMBL" id="BOPG01000049">
    <property type="protein sequence ID" value="GIJ59926.1"/>
    <property type="molecule type" value="Genomic_DNA"/>
</dbReference>
<proteinExistence type="predicted"/>
<dbReference type="PANTHER" id="PTHR33383:SF1">
    <property type="entry name" value="MEMBRANE PROTEIN INSERTION EFFICIENCY FACTOR-RELATED"/>
    <property type="match status" value="1"/>
</dbReference>
<comment type="caution">
    <text evidence="2">The sequence shown here is derived from an EMBL/GenBank/DDBJ whole genome shotgun (WGS) entry which is preliminary data.</text>
</comment>
<dbReference type="PANTHER" id="PTHR33383">
    <property type="entry name" value="MEMBRANE PROTEIN INSERTION EFFICIENCY FACTOR-RELATED"/>
    <property type="match status" value="1"/>
</dbReference>
<protein>
    <recommendedName>
        <fullName evidence="4">Membrane protein insertion efficiency factor</fullName>
    </recommendedName>
</protein>
<organism evidence="2 3">
    <name type="scientific">Virgisporangium aurantiacum</name>
    <dbReference type="NCBI Taxonomy" id="175570"/>
    <lineage>
        <taxon>Bacteria</taxon>
        <taxon>Bacillati</taxon>
        <taxon>Actinomycetota</taxon>
        <taxon>Actinomycetes</taxon>
        <taxon>Micromonosporales</taxon>
        <taxon>Micromonosporaceae</taxon>
        <taxon>Virgisporangium</taxon>
    </lineage>
</organism>
<evidence type="ECO:0008006" key="4">
    <source>
        <dbReference type="Google" id="ProtNLM"/>
    </source>
</evidence>
<dbReference type="AlphaFoldDB" id="A0A8J3Z9L4"/>